<feature type="compositionally biased region" description="Polar residues" evidence="5">
    <location>
        <begin position="272"/>
        <end position="281"/>
    </location>
</feature>
<comment type="subcellular location">
    <subcellularLocation>
        <location evidence="1">Nucleus membrane</location>
        <topology evidence="1">Multi-pass membrane protein</topology>
    </subcellularLocation>
</comment>
<dbReference type="GO" id="GO:0032040">
    <property type="term" value="C:small-subunit processome"/>
    <property type="evidence" value="ECO:0007669"/>
    <property type="project" value="TreeGrafter"/>
</dbReference>
<dbReference type="InterPro" id="IPR016024">
    <property type="entry name" value="ARM-type_fold"/>
</dbReference>
<evidence type="ECO:0000259" key="6">
    <source>
        <dbReference type="Pfam" id="PF03914"/>
    </source>
</evidence>
<dbReference type="PANTHER" id="PTHR12455">
    <property type="entry name" value="NUCLEOLAR COMPLEX PROTEIN 4"/>
    <property type="match status" value="1"/>
</dbReference>
<dbReference type="GO" id="GO:0030692">
    <property type="term" value="C:Noc4p-Nop14p complex"/>
    <property type="evidence" value="ECO:0007669"/>
    <property type="project" value="TreeGrafter"/>
</dbReference>
<accession>A0A0D6R117</accession>
<dbReference type="AlphaFoldDB" id="A0A0D6R117"/>
<name>A0A0D6R117_ARACU</name>
<dbReference type="InterPro" id="IPR027193">
    <property type="entry name" value="Noc4"/>
</dbReference>
<dbReference type="EMBL" id="GCKF01032698">
    <property type="protein sequence ID" value="JAG97517.1"/>
    <property type="molecule type" value="Transcribed_RNA"/>
</dbReference>
<dbReference type="InterPro" id="IPR005612">
    <property type="entry name" value="CCAAT-binding_factor"/>
</dbReference>
<keyword evidence="4" id="KW-0472">Membrane</keyword>
<organism evidence="7">
    <name type="scientific">Araucaria cunninghamii</name>
    <name type="common">Hoop pine</name>
    <name type="synonym">Moreton Bay pine</name>
    <dbReference type="NCBI Taxonomy" id="56994"/>
    <lineage>
        <taxon>Eukaryota</taxon>
        <taxon>Viridiplantae</taxon>
        <taxon>Streptophyta</taxon>
        <taxon>Embryophyta</taxon>
        <taxon>Tracheophyta</taxon>
        <taxon>Spermatophyta</taxon>
        <taxon>Pinopsida</taxon>
        <taxon>Pinidae</taxon>
        <taxon>Conifers II</taxon>
        <taxon>Araucariales</taxon>
        <taxon>Araucariaceae</taxon>
        <taxon>Araucaria</taxon>
    </lineage>
</organism>
<comment type="similarity">
    <text evidence="2">Belongs to the CBF/MAK21 family.</text>
</comment>
<evidence type="ECO:0000256" key="3">
    <source>
        <dbReference type="ARBA" id="ARBA00022692"/>
    </source>
</evidence>
<evidence type="ECO:0000256" key="4">
    <source>
        <dbReference type="ARBA" id="ARBA00022989"/>
    </source>
</evidence>
<keyword evidence="3" id="KW-0812">Transmembrane</keyword>
<feature type="domain" description="CCAAT-binding factor" evidence="6">
    <location>
        <begin position="355"/>
        <end position="527"/>
    </location>
</feature>
<keyword evidence="4" id="KW-1133">Transmembrane helix</keyword>
<proteinExistence type="inferred from homology"/>
<dbReference type="PROSITE" id="PS51257">
    <property type="entry name" value="PROKAR_LIPOPROTEIN"/>
    <property type="match status" value="1"/>
</dbReference>
<evidence type="ECO:0000313" key="7">
    <source>
        <dbReference type="EMBL" id="JAG97517.1"/>
    </source>
</evidence>
<evidence type="ECO:0000256" key="1">
    <source>
        <dbReference type="ARBA" id="ARBA00004232"/>
    </source>
</evidence>
<evidence type="ECO:0000256" key="2">
    <source>
        <dbReference type="ARBA" id="ARBA00007797"/>
    </source>
</evidence>
<protein>
    <recommendedName>
        <fullName evidence="6">CCAAT-binding factor domain-containing protein</fullName>
    </recommendedName>
</protein>
<dbReference type="Pfam" id="PF03914">
    <property type="entry name" value="CBF"/>
    <property type="match status" value="1"/>
</dbReference>
<feature type="region of interest" description="Disordered" evidence="5">
    <location>
        <begin position="259"/>
        <end position="282"/>
    </location>
</feature>
<dbReference type="GO" id="GO:0031965">
    <property type="term" value="C:nuclear membrane"/>
    <property type="evidence" value="ECO:0007669"/>
    <property type="project" value="UniProtKB-SubCell"/>
</dbReference>
<evidence type="ECO:0000256" key="5">
    <source>
        <dbReference type="SAM" id="MobiDB-lite"/>
    </source>
</evidence>
<feature type="region of interest" description="Disordered" evidence="5">
    <location>
        <begin position="69"/>
        <end position="93"/>
    </location>
</feature>
<dbReference type="PANTHER" id="PTHR12455:SF0">
    <property type="entry name" value="NUCLEOLAR COMPLEX PROTEIN 4 HOMOLOG"/>
    <property type="match status" value="1"/>
</dbReference>
<dbReference type="SUPFAM" id="SSF48371">
    <property type="entry name" value="ARM repeat"/>
    <property type="match status" value="1"/>
</dbReference>
<reference evidence="7" key="1">
    <citation type="submission" date="2015-03" db="EMBL/GenBank/DDBJ databases">
        <title>A transcriptome of Araucaria cunninghamii, an australian fine timber species.</title>
        <authorList>
            <person name="Jing Yi C.J.Y."/>
            <person name="Yin San L.Y.S."/>
            <person name="Abdul Karim S.S."/>
            <person name="Wan Azmi N.N."/>
            <person name="Hercus R.R."/>
            <person name="Croft L.L."/>
        </authorList>
    </citation>
    <scope>NUCLEOTIDE SEQUENCE</scope>
    <source>
        <strain evidence="7">MI0301</strain>
        <tissue evidence="7">Leaf</tissue>
    </source>
</reference>
<sequence length="608" mass="68884">MGIKRVKTLGRELLTSRAHVNNVPILTSVLSSCLEKGAASDQGLEALISLQAFFFPLLRTELSTSSVKEASQRLKQKKRKRSNEEGAAEKDEEERESAEAIYRKWLWSKYAELLRILRKIVTSSVPKPAVRVAAMDAFMEFARQQKQGKFQTRIYFRLISSLVHSNAFDDVILTMLLPKYFKFKDICYFSYSILAELVSGSRNRKYKDEDLPSDSEETYVSKSSSPMVIRNVYEVLSRIPPPSDEGTEELEEEMWSNLNDNEESFGNPGKQKPQQTGTDLTQKACEKVSSSKISSKKLRSKMSKAWMSFLRLPLPLDVYKKILADLHKTVVPYLTSPILLSDFLTRSYDIGGVISVMALNSLFILITQHGLEYPDFYNKLYVLLEPSIFIAKYRSHFFELMDKCLKSPLLPAYLAAAFTKKLSRLAHYAPPSGSLLVIALIHNLLRRHPSINCLVHRDTNKIDEAEGNKTVESSEKVDNCCATITRHGADPFVSEEKDTAKSKALQSSLWEIETLRRHYCPPVSRFVASLENDLTVRAKTTEVAIKDFSSGSYGTIFSEEVGRRIKQVPLAFYKTIPCTLFPDRTTEDNEPALDFTGWTFTPSVTQTS</sequence>
<dbReference type="GO" id="GO:0042254">
    <property type="term" value="P:ribosome biogenesis"/>
    <property type="evidence" value="ECO:0007669"/>
    <property type="project" value="InterPro"/>
</dbReference>